<evidence type="ECO:0000256" key="1">
    <source>
        <dbReference type="SAM" id="MobiDB-lite"/>
    </source>
</evidence>
<organism evidence="3 4">
    <name type="scientific">Vanilla planifolia</name>
    <name type="common">Vanilla</name>
    <dbReference type="NCBI Taxonomy" id="51239"/>
    <lineage>
        <taxon>Eukaryota</taxon>
        <taxon>Viridiplantae</taxon>
        <taxon>Streptophyta</taxon>
        <taxon>Embryophyta</taxon>
        <taxon>Tracheophyta</taxon>
        <taxon>Spermatophyta</taxon>
        <taxon>Magnoliopsida</taxon>
        <taxon>Liliopsida</taxon>
        <taxon>Asparagales</taxon>
        <taxon>Orchidaceae</taxon>
        <taxon>Vanilloideae</taxon>
        <taxon>Vanilleae</taxon>
        <taxon>Vanilla</taxon>
    </lineage>
</organism>
<evidence type="ECO:0000313" key="3">
    <source>
        <dbReference type="EMBL" id="KAG0446383.1"/>
    </source>
</evidence>
<dbReference type="AlphaFoldDB" id="A0A835P5R7"/>
<feature type="compositionally biased region" description="Basic and acidic residues" evidence="1">
    <location>
        <begin position="151"/>
        <end position="162"/>
    </location>
</feature>
<comment type="caution">
    <text evidence="3">The sequence shown here is derived from an EMBL/GenBank/DDBJ whole genome shotgun (WGS) entry which is preliminary data.</text>
</comment>
<dbReference type="EMBL" id="JADCNL010000582">
    <property type="protein sequence ID" value="KAG0446383.1"/>
    <property type="molecule type" value="Genomic_DNA"/>
</dbReference>
<proteinExistence type="predicted"/>
<sequence length="162" mass="18410">MEVERRSSIAGMEIVRSGEGYLGEFRILFRLYGSVAGHRVRKPRMELAQCLDESGVANHVLDIVFTQASQISDQISSCQFLIAGVDPYSAKAPGMHSPLRWPLRFRSRRGRELRSWRLKAVILERKPKAMVRGKLCEHPRELSARVSSQAPRHEPGKLMEDV</sequence>
<feature type="region of interest" description="Disordered" evidence="1">
    <location>
        <begin position="142"/>
        <end position="162"/>
    </location>
</feature>
<keyword evidence="4" id="KW-1185">Reference proteome</keyword>
<evidence type="ECO:0000313" key="4">
    <source>
        <dbReference type="Proteomes" id="UP000636800"/>
    </source>
</evidence>
<dbReference type="Proteomes" id="UP000636800">
    <property type="component" value="Unassembled WGS sequence"/>
</dbReference>
<reference evidence="4 5" key="1">
    <citation type="journal article" date="2020" name="Nat. Food">
        <title>A phased Vanilla planifolia genome enables genetic improvement of flavour and production.</title>
        <authorList>
            <person name="Hasing T."/>
            <person name="Tang H."/>
            <person name="Brym M."/>
            <person name="Khazi F."/>
            <person name="Huang T."/>
            <person name="Chambers A.H."/>
        </authorList>
    </citation>
    <scope>NUCLEOTIDE SEQUENCE [LARGE SCALE GENOMIC DNA]</scope>
    <source>
        <tissue evidence="3">Leaf</tissue>
    </source>
</reference>
<dbReference type="EMBL" id="JADCNM010000583">
    <property type="protein sequence ID" value="KAG0446379.1"/>
    <property type="molecule type" value="Genomic_DNA"/>
</dbReference>
<gene>
    <name evidence="3" type="ORF">HPP92_028855</name>
    <name evidence="2" type="ORF">HPP92_028866</name>
</gene>
<protein>
    <submittedName>
        <fullName evidence="3">Uncharacterized protein</fullName>
    </submittedName>
</protein>
<name>A0A835P5R7_VANPL</name>
<evidence type="ECO:0000313" key="5">
    <source>
        <dbReference type="Proteomes" id="UP000639772"/>
    </source>
</evidence>
<evidence type="ECO:0000313" key="2">
    <source>
        <dbReference type="EMBL" id="KAG0446379.1"/>
    </source>
</evidence>
<dbReference type="Proteomes" id="UP000639772">
    <property type="component" value="Unassembled WGS sequence"/>
</dbReference>
<accession>A0A835P5R7</accession>